<organism evidence="1 2">
    <name type="scientific">Rubritalea squalenifaciens DSM 18772</name>
    <dbReference type="NCBI Taxonomy" id="1123071"/>
    <lineage>
        <taxon>Bacteria</taxon>
        <taxon>Pseudomonadati</taxon>
        <taxon>Verrucomicrobiota</taxon>
        <taxon>Verrucomicrobiia</taxon>
        <taxon>Verrucomicrobiales</taxon>
        <taxon>Rubritaleaceae</taxon>
        <taxon>Rubritalea</taxon>
    </lineage>
</organism>
<evidence type="ECO:0000313" key="2">
    <source>
        <dbReference type="Proteomes" id="UP000184510"/>
    </source>
</evidence>
<dbReference type="InParanoid" id="A0A1M6CSM3"/>
<protein>
    <submittedName>
        <fullName evidence="1">Uncharacterized protein</fullName>
    </submittedName>
</protein>
<keyword evidence="2" id="KW-1185">Reference proteome</keyword>
<dbReference type="EMBL" id="FQYR01000002">
    <property type="protein sequence ID" value="SHI63970.1"/>
    <property type="molecule type" value="Genomic_DNA"/>
</dbReference>
<gene>
    <name evidence="1" type="ORF">SAMN02745181_0555</name>
</gene>
<dbReference type="AlphaFoldDB" id="A0A1M6CSM3"/>
<name>A0A1M6CSM3_9BACT</name>
<sequence>MSTAEQFIETPLGKILIRAGAPAGACVSIQLLEPEKDFPGIESMEQVTAALLHIKTSMDIRNYFYECIWIDEPPAEGYGFGQHIETWQQDGYCLTMSTEDGETLNSRLPYAGFDNLATAIRHTERGLVIKVPHLPARTDTSLHFITAWNQKHIAGECPPSPASHIPHLALLDKELVHGPELPC</sequence>
<reference evidence="1 2" key="1">
    <citation type="submission" date="2016-11" db="EMBL/GenBank/DDBJ databases">
        <authorList>
            <person name="Jaros S."/>
            <person name="Januszkiewicz K."/>
            <person name="Wedrychowicz H."/>
        </authorList>
    </citation>
    <scope>NUCLEOTIDE SEQUENCE [LARGE SCALE GENOMIC DNA]</scope>
    <source>
        <strain evidence="1 2">DSM 18772</strain>
    </source>
</reference>
<dbReference type="Proteomes" id="UP000184510">
    <property type="component" value="Unassembled WGS sequence"/>
</dbReference>
<dbReference type="RefSeq" id="WP_143157959.1">
    <property type="nucleotide sequence ID" value="NZ_FQYR01000002.1"/>
</dbReference>
<dbReference type="OrthoDB" id="270141at2"/>
<proteinExistence type="predicted"/>
<accession>A0A1M6CSM3</accession>
<evidence type="ECO:0000313" key="1">
    <source>
        <dbReference type="EMBL" id="SHI63970.1"/>
    </source>
</evidence>